<reference evidence="2" key="1">
    <citation type="submission" date="2022-12" db="EMBL/GenBank/DDBJ databases">
        <title>Genome assemblies of Blomia tropicalis.</title>
        <authorList>
            <person name="Cui Y."/>
        </authorList>
    </citation>
    <scope>NUCLEOTIDE SEQUENCE</scope>
    <source>
        <tissue evidence="2">Adult mites</tissue>
    </source>
</reference>
<proteinExistence type="predicted"/>
<organism evidence="2 3">
    <name type="scientific">Blomia tropicalis</name>
    <name type="common">Mite</name>
    <dbReference type="NCBI Taxonomy" id="40697"/>
    <lineage>
        <taxon>Eukaryota</taxon>
        <taxon>Metazoa</taxon>
        <taxon>Ecdysozoa</taxon>
        <taxon>Arthropoda</taxon>
        <taxon>Chelicerata</taxon>
        <taxon>Arachnida</taxon>
        <taxon>Acari</taxon>
        <taxon>Acariformes</taxon>
        <taxon>Sarcoptiformes</taxon>
        <taxon>Astigmata</taxon>
        <taxon>Glycyphagoidea</taxon>
        <taxon>Echimyopodidae</taxon>
        <taxon>Blomia</taxon>
    </lineage>
</organism>
<sequence length="479" mass="53924">MLPVDAFHNEFEKIGHRFLKEINETYKQNFSGSTLSKSLRQQEERCLNLWIKSLEYLVILQESPGQRCPRHFLTATITGRDSSHTVGHRHLNNQSSTQVISNKRDLAPLSRSYNSVFNATTIQSSTPYGVLLRHASAQHYHRPMFGKKVERMSASGGGGMNGGESSVNFRNRRVQTTRSGNTMNEQELVVDTHTLDGSGSPSADSGVFSSSTEKYEIIQKDIGYSSDADMSDAIEAHPHSADQNSSQRSARKRQIRRRRTRTARPRPWSYHADWTDWDYYQTPFACNGEHVSNEDMLNYDNENAIRKLTEFGENYETWINAEHDSDELKRNFLKPPVVIEKPEIEAYGEQEQPIKTDVSTSPIPFLDEKIDELNEKVVDTSSTTTTTTSTTEKIECKSTQTATKSVVDSACMTTNDGQDNSKVTSCTMVCQSCGTSTANSYSSIKFYTSLALAGLFAFFFAVTQFSPDIHKTYTRPPPI</sequence>
<dbReference type="AlphaFoldDB" id="A0A9Q0RJP4"/>
<evidence type="ECO:0000313" key="2">
    <source>
        <dbReference type="EMBL" id="KAJ6216565.1"/>
    </source>
</evidence>
<protein>
    <submittedName>
        <fullName evidence="2">Uncharacterized protein</fullName>
    </submittedName>
</protein>
<comment type="caution">
    <text evidence="2">The sequence shown here is derived from an EMBL/GenBank/DDBJ whole genome shotgun (WGS) entry which is preliminary data.</text>
</comment>
<accession>A0A9Q0RJP4</accession>
<feature type="compositionally biased region" description="Basic residues" evidence="1">
    <location>
        <begin position="249"/>
        <end position="264"/>
    </location>
</feature>
<feature type="region of interest" description="Disordered" evidence="1">
    <location>
        <begin position="236"/>
        <end position="265"/>
    </location>
</feature>
<keyword evidence="3" id="KW-1185">Reference proteome</keyword>
<dbReference type="EMBL" id="JAPWDV010000003">
    <property type="protein sequence ID" value="KAJ6216565.1"/>
    <property type="molecule type" value="Genomic_DNA"/>
</dbReference>
<evidence type="ECO:0000256" key="1">
    <source>
        <dbReference type="SAM" id="MobiDB-lite"/>
    </source>
</evidence>
<evidence type="ECO:0000313" key="3">
    <source>
        <dbReference type="Proteomes" id="UP001142055"/>
    </source>
</evidence>
<name>A0A9Q0RJP4_BLOTA</name>
<dbReference type="Proteomes" id="UP001142055">
    <property type="component" value="Chromosome 3"/>
</dbReference>
<gene>
    <name evidence="2" type="ORF">RDWZM_007722</name>
</gene>